<dbReference type="GO" id="GO:0008494">
    <property type="term" value="F:translation activator activity"/>
    <property type="evidence" value="ECO:0007669"/>
    <property type="project" value="TreeGrafter"/>
</dbReference>
<protein>
    <submittedName>
        <fullName evidence="11">Protein boule</fullName>
    </submittedName>
</protein>
<name>A0A226F7S4_FOLCA</name>
<reference evidence="11 12" key="1">
    <citation type="submission" date="2015-12" db="EMBL/GenBank/DDBJ databases">
        <title>The genome of Folsomia candida.</title>
        <authorList>
            <person name="Faddeeva A."/>
            <person name="Derks M.F."/>
            <person name="Anvar Y."/>
            <person name="Smit S."/>
            <person name="Van Straalen N."/>
            <person name="Roelofs D."/>
        </authorList>
    </citation>
    <scope>NUCLEOTIDE SEQUENCE [LARGE SCALE GENOMIC DNA]</scope>
    <source>
        <strain evidence="11 12">VU population</strain>
        <tissue evidence="11">Whole body</tissue>
    </source>
</reference>
<evidence type="ECO:0000256" key="5">
    <source>
        <dbReference type="ARBA" id="ARBA00022845"/>
    </source>
</evidence>
<keyword evidence="6" id="KW-0744">Spermatogenesis</keyword>
<evidence type="ECO:0000256" key="7">
    <source>
        <dbReference type="ARBA" id="ARBA00022884"/>
    </source>
</evidence>
<proteinExistence type="predicted"/>
<sequence>MSPISAEMKGSALNEVPPATCDGTGSPPTPTTTKEQQVATSESSTEIVTPVTPTETEMQLPTSSTPCEPTLIPKYGTLIPNRVFVGGISTHTTESELATLFSKYGSVRGTKIILDRVGISKGYGFVTYETEDEARRLFTAMNNRELPPIVHRDRRLNIAPAVKKQPVLTRQGCSYYGTSPSGSASTTLSPPPTLVESPFYFPTGGTTPTGTDFLFQGASHHHPALPDASSFIYPGAHNPFPFFAAGGAGGTPTTPNGLGLGQALPGPNGSIIFLPFGLNPYQQQPQSIQGDPWNSTSVTSALPTFALPHSSPSLPHWARLHHQASTMGPPQLPPVHPSNTNHHHYSTQQHATSSSHHHHHHNQPHHHPYLSEQSATPQHPDPLLYFSNALISTPH</sequence>
<feature type="domain" description="RRM" evidence="10">
    <location>
        <begin position="81"/>
        <end position="163"/>
    </location>
</feature>
<feature type="compositionally biased region" description="Polar residues" evidence="9">
    <location>
        <begin position="34"/>
        <end position="44"/>
    </location>
</feature>
<dbReference type="CDD" id="cd12412">
    <property type="entry name" value="RRM_DAZL_BOULE"/>
    <property type="match status" value="1"/>
</dbReference>
<dbReference type="GO" id="GO:0045948">
    <property type="term" value="P:positive regulation of translational initiation"/>
    <property type="evidence" value="ECO:0007669"/>
    <property type="project" value="TreeGrafter"/>
</dbReference>
<dbReference type="EMBL" id="LNIX01000001">
    <property type="protein sequence ID" value="OXA64916.1"/>
    <property type="molecule type" value="Genomic_DNA"/>
</dbReference>
<dbReference type="OrthoDB" id="762982at2759"/>
<dbReference type="STRING" id="158441.A0A226F7S4"/>
<organism evidence="11 12">
    <name type="scientific">Folsomia candida</name>
    <name type="common">Springtail</name>
    <dbReference type="NCBI Taxonomy" id="158441"/>
    <lineage>
        <taxon>Eukaryota</taxon>
        <taxon>Metazoa</taxon>
        <taxon>Ecdysozoa</taxon>
        <taxon>Arthropoda</taxon>
        <taxon>Hexapoda</taxon>
        <taxon>Collembola</taxon>
        <taxon>Entomobryomorpha</taxon>
        <taxon>Isotomoidea</taxon>
        <taxon>Isotomidae</taxon>
        <taxon>Proisotominae</taxon>
        <taxon>Folsomia</taxon>
    </lineage>
</organism>
<dbReference type="PANTHER" id="PTHR11176">
    <property type="entry name" value="BOULE-RELATED"/>
    <property type="match status" value="1"/>
</dbReference>
<comment type="caution">
    <text evidence="11">The sequence shown here is derived from an EMBL/GenBank/DDBJ whole genome shotgun (WGS) entry which is preliminary data.</text>
</comment>
<evidence type="ECO:0000256" key="8">
    <source>
        <dbReference type="PROSITE-ProRule" id="PRU00176"/>
    </source>
</evidence>
<feature type="region of interest" description="Disordered" evidence="9">
    <location>
        <begin position="1"/>
        <end position="67"/>
    </location>
</feature>
<dbReference type="InterPro" id="IPR012677">
    <property type="entry name" value="Nucleotide-bd_a/b_plait_sf"/>
</dbReference>
<evidence type="ECO:0000259" key="10">
    <source>
        <dbReference type="PROSITE" id="PS50102"/>
    </source>
</evidence>
<dbReference type="GO" id="GO:0051321">
    <property type="term" value="P:meiotic cell cycle"/>
    <property type="evidence" value="ECO:0007669"/>
    <property type="project" value="UniProtKB-ARBA"/>
</dbReference>
<keyword evidence="7 8" id="KW-0694">RNA-binding</keyword>
<feature type="compositionally biased region" description="Basic residues" evidence="9">
    <location>
        <begin position="355"/>
        <end position="368"/>
    </location>
</feature>
<dbReference type="Proteomes" id="UP000198287">
    <property type="component" value="Unassembled WGS sequence"/>
</dbReference>
<evidence type="ECO:0000313" key="11">
    <source>
        <dbReference type="EMBL" id="OXA64916.1"/>
    </source>
</evidence>
<evidence type="ECO:0000256" key="9">
    <source>
        <dbReference type="SAM" id="MobiDB-lite"/>
    </source>
</evidence>
<dbReference type="Pfam" id="PF00076">
    <property type="entry name" value="RRM_1"/>
    <property type="match status" value="1"/>
</dbReference>
<feature type="region of interest" description="Disordered" evidence="9">
    <location>
        <begin position="324"/>
        <end position="395"/>
    </location>
</feature>
<accession>A0A226F7S4</accession>
<dbReference type="GO" id="GO:0030154">
    <property type="term" value="P:cell differentiation"/>
    <property type="evidence" value="ECO:0007669"/>
    <property type="project" value="UniProtKB-KW"/>
</dbReference>
<evidence type="ECO:0000313" key="12">
    <source>
        <dbReference type="Proteomes" id="UP000198287"/>
    </source>
</evidence>
<keyword evidence="12" id="KW-1185">Reference proteome</keyword>
<keyword evidence="3" id="KW-0963">Cytoplasm</keyword>
<keyword evidence="4" id="KW-0221">Differentiation</keyword>
<dbReference type="GO" id="GO:0003730">
    <property type="term" value="F:mRNA 3'-UTR binding"/>
    <property type="evidence" value="ECO:0007669"/>
    <property type="project" value="TreeGrafter"/>
</dbReference>
<evidence type="ECO:0000256" key="6">
    <source>
        <dbReference type="ARBA" id="ARBA00022871"/>
    </source>
</evidence>
<feature type="compositionally biased region" description="Low complexity" evidence="9">
    <location>
        <begin position="45"/>
        <end position="57"/>
    </location>
</feature>
<dbReference type="GO" id="GO:0070935">
    <property type="term" value="P:3'-UTR-mediated mRNA stabilization"/>
    <property type="evidence" value="ECO:0007669"/>
    <property type="project" value="TreeGrafter"/>
</dbReference>
<keyword evidence="2" id="KW-0217">Developmental protein</keyword>
<dbReference type="PANTHER" id="PTHR11176:SF57">
    <property type="entry name" value="PROTEIN BOULE"/>
    <property type="match status" value="1"/>
</dbReference>
<dbReference type="FunFam" id="3.30.70.330:FF:000167">
    <property type="entry name" value="protein boule-like isoform X1"/>
    <property type="match status" value="1"/>
</dbReference>
<gene>
    <name evidence="11" type="ORF">Fcan01_01004</name>
</gene>
<comment type="subcellular location">
    <subcellularLocation>
        <location evidence="1">Cytoplasm</location>
    </subcellularLocation>
</comment>
<dbReference type="InterPro" id="IPR000504">
    <property type="entry name" value="RRM_dom"/>
</dbReference>
<dbReference type="AlphaFoldDB" id="A0A226F7S4"/>
<dbReference type="GO" id="GO:0005737">
    <property type="term" value="C:cytoplasm"/>
    <property type="evidence" value="ECO:0007669"/>
    <property type="project" value="UniProtKB-SubCell"/>
</dbReference>
<evidence type="ECO:0000256" key="1">
    <source>
        <dbReference type="ARBA" id="ARBA00004496"/>
    </source>
</evidence>
<evidence type="ECO:0000256" key="4">
    <source>
        <dbReference type="ARBA" id="ARBA00022782"/>
    </source>
</evidence>
<dbReference type="PROSITE" id="PS50102">
    <property type="entry name" value="RRM"/>
    <property type="match status" value="1"/>
</dbReference>
<evidence type="ECO:0000256" key="2">
    <source>
        <dbReference type="ARBA" id="ARBA00022473"/>
    </source>
</evidence>
<dbReference type="Gene3D" id="3.30.70.330">
    <property type="match status" value="1"/>
</dbReference>
<dbReference type="InterPro" id="IPR034988">
    <property type="entry name" value="DAZ_BOULE_RRM"/>
</dbReference>
<keyword evidence="5" id="KW-0810">Translation regulation</keyword>
<dbReference type="SUPFAM" id="SSF54928">
    <property type="entry name" value="RNA-binding domain, RBD"/>
    <property type="match status" value="1"/>
</dbReference>
<dbReference type="InterPro" id="IPR035979">
    <property type="entry name" value="RBD_domain_sf"/>
</dbReference>
<dbReference type="GO" id="GO:0007283">
    <property type="term" value="P:spermatogenesis"/>
    <property type="evidence" value="ECO:0007669"/>
    <property type="project" value="UniProtKB-KW"/>
</dbReference>
<dbReference type="SMART" id="SM00360">
    <property type="entry name" value="RRM"/>
    <property type="match status" value="1"/>
</dbReference>
<evidence type="ECO:0000256" key="3">
    <source>
        <dbReference type="ARBA" id="ARBA00022490"/>
    </source>
</evidence>